<keyword evidence="2" id="KW-1185">Reference proteome</keyword>
<comment type="caution">
    <text evidence="1">The sequence shown here is derived from an EMBL/GenBank/DDBJ whole genome shotgun (WGS) entry which is preliminary data.</text>
</comment>
<accession>A0ABS4DSI4</accession>
<name>A0ABS4DSI4_9HYPH</name>
<dbReference type="SUPFAM" id="SSF56059">
    <property type="entry name" value="Glutathione synthetase ATP-binding domain-like"/>
    <property type="match status" value="1"/>
</dbReference>
<gene>
    <name evidence="1" type="ORF">J2Z17_000066</name>
</gene>
<proteinExistence type="predicted"/>
<evidence type="ECO:0000313" key="1">
    <source>
        <dbReference type="EMBL" id="MBP1848649.1"/>
    </source>
</evidence>
<protein>
    <recommendedName>
        <fullName evidence="3">Polysaccharide biosynthesis protein</fullName>
    </recommendedName>
</protein>
<dbReference type="Proteomes" id="UP000759443">
    <property type="component" value="Unassembled WGS sequence"/>
</dbReference>
<dbReference type="EMBL" id="JAGGJU010000001">
    <property type="protein sequence ID" value="MBP1848649.1"/>
    <property type="molecule type" value="Genomic_DNA"/>
</dbReference>
<dbReference type="Pfam" id="PF14305">
    <property type="entry name" value="ATPgrasp_TupA"/>
    <property type="match status" value="1"/>
</dbReference>
<sequence length="304" mass="34603">MTDISLSAHQKGSLTQKMRHLFWRAISSLPDAPYIRWKYFSLSGRFPDLAKPRLFTEKVQVRKLYDRNPIYPGLVDKAAAKAVIAERAGPQYVIETYWVGTDIKTIDWSTISLPAVAKPTNGSGQGCFLRTTTDVARFIAEDPTPHWLAIKHHRINREWAYGAVAPQVIIERMLVEGDGAPDDYRVFIFSGVVSHIEVRLRRDGIGYECNYTPDWEKMAYCADYYPLYPQAVERPAQLDEMLDVARRLAADLDFMRVDFYVTPGRLHVGEMTLYPGGGFHGCVADEYDAVLGERWQQQLYAKSG</sequence>
<dbReference type="RefSeq" id="WP_209941160.1">
    <property type="nucleotide sequence ID" value="NZ_JAGGJU010000001.1"/>
</dbReference>
<evidence type="ECO:0000313" key="2">
    <source>
        <dbReference type="Proteomes" id="UP000759443"/>
    </source>
</evidence>
<organism evidence="1 2">
    <name type="scientific">Rhizobium halophytocola</name>
    <dbReference type="NCBI Taxonomy" id="735519"/>
    <lineage>
        <taxon>Bacteria</taxon>
        <taxon>Pseudomonadati</taxon>
        <taxon>Pseudomonadota</taxon>
        <taxon>Alphaproteobacteria</taxon>
        <taxon>Hyphomicrobiales</taxon>
        <taxon>Rhizobiaceae</taxon>
        <taxon>Rhizobium/Agrobacterium group</taxon>
        <taxon>Rhizobium</taxon>
    </lineage>
</organism>
<evidence type="ECO:0008006" key="3">
    <source>
        <dbReference type="Google" id="ProtNLM"/>
    </source>
</evidence>
<reference evidence="1 2" key="1">
    <citation type="submission" date="2021-03" db="EMBL/GenBank/DDBJ databases">
        <title>Genomic Encyclopedia of Type Strains, Phase IV (KMG-IV): sequencing the most valuable type-strain genomes for metagenomic binning, comparative biology and taxonomic classification.</title>
        <authorList>
            <person name="Goeker M."/>
        </authorList>
    </citation>
    <scope>NUCLEOTIDE SEQUENCE [LARGE SCALE GENOMIC DNA]</scope>
    <source>
        <strain evidence="1 2">DSM 21600</strain>
    </source>
</reference>
<dbReference type="InterPro" id="IPR029465">
    <property type="entry name" value="ATPgrasp_TupA"/>
</dbReference>